<accession>A0A928V2X8</accession>
<dbReference type="SMART" id="SM00862">
    <property type="entry name" value="Trans_reg_C"/>
    <property type="match status" value="1"/>
</dbReference>
<evidence type="ECO:0000313" key="13">
    <source>
        <dbReference type="Proteomes" id="UP000652567"/>
    </source>
</evidence>
<reference evidence="12" key="1">
    <citation type="submission" date="2018-07" db="EMBL/GenBank/DDBJ databases">
        <title>Genome assembly of strain Ka43.</title>
        <authorList>
            <person name="Kukolya J."/>
            <person name="Nagy I."/>
            <person name="Horvath B."/>
            <person name="Toth A."/>
        </authorList>
    </citation>
    <scope>NUCLEOTIDE SEQUENCE</scope>
    <source>
        <strain evidence="12">KB43</strain>
    </source>
</reference>
<dbReference type="InterPro" id="IPR001867">
    <property type="entry name" value="OmpR/PhoB-type_DNA-bd"/>
</dbReference>
<evidence type="ECO:0000256" key="2">
    <source>
        <dbReference type="ARBA" id="ARBA00022490"/>
    </source>
</evidence>
<comment type="subcellular location">
    <subcellularLocation>
        <location evidence="1">Cytoplasm</location>
    </subcellularLocation>
</comment>
<feature type="domain" description="OmpR/PhoB-type" evidence="11">
    <location>
        <begin position="129"/>
        <end position="228"/>
    </location>
</feature>
<name>A0A928V2X8_9GAMM</name>
<keyword evidence="3 8" id="KW-0597">Phosphoprotein</keyword>
<dbReference type="RefSeq" id="WP_193906172.1">
    <property type="nucleotide sequence ID" value="NZ_PRDL01000001.1"/>
</dbReference>
<dbReference type="GO" id="GO:0032993">
    <property type="term" value="C:protein-DNA complex"/>
    <property type="evidence" value="ECO:0007669"/>
    <property type="project" value="TreeGrafter"/>
</dbReference>
<dbReference type="GO" id="GO:0006355">
    <property type="term" value="P:regulation of DNA-templated transcription"/>
    <property type="evidence" value="ECO:0007669"/>
    <property type="project" value="InterPro"/>
</dbReference>
<dbReference type="PANTHER" id="PTHR48111:SF47">
    <property type="entry name" value="TRANSCRIPTIONAL REGULATORY PROTEIN RSTA"/>
    <property type="match status" value="1"/>
</dbReference>
<evidence type="ECO:0000256" key="4">
    <source>
        <dbReference type="ARBA" id="ARBA00023012"/>
    </source>
</evidence>
<dbReference type="AlphaFoldDB" id="A0A928V2X8"/>
<dbReference type="Pfam" id="PF00072">
    <property type="entry name" value="Response_reg"/>
    <property type="match status" value="1"/>
</dbReference>
<dbReference type="PROSITE" id="PS51755">
    <property type="entry name" value="OMPR_PHOB"/>
    <property type="match status" value="1"/>
</dbReference>
<evidence type="ECO:0000256" key="3">
    <source>
        <dbReference type="ARBA" id="ARBA00022553"/>
    </source>
</evidence>
<evidence type="ECO:0000256" key="8">
    <source>
        <dbReference type="PROSITE-ProRule" id="PRU00169"/>
    </source>
</evidence>
<keyword evidence="2" id="KW-0963">Cytoplasm</keyword>
<dbReference type="PANTHER" id="PTHR48111">
    <property type="entry name" value="REGULATOR OF RPOS"/>
    <property type="match status" value="1"/>
</dbReference>
<evidence type="ECO:0000313" key="12">
    <source>
        <dbReference type="EMBL" id="MBE8715659.1"/>
    </source>
</evidence>
<evidence type="ECO:0000256" key="6">
    <source>
        <dbReference type="ARBA" id="ARBA00023125"/>
    </source>
</evidence>
<dbReference type="Proteomes" id="UP000652567">
    <property type="component" value="Unassembled WGS sequence"/>
</dbReference>
<dbReference type="SUPFAM" id="SSF52172">
    <property type="entry name" value="CheY-like"/>
    <property type="match status" value="1"/>
</dbReference>
<dbReference type="InterPro" id="IPR001789">
    <property type="entry name" value="Sig_transdc_resp-reg_receiver"/>
</dbReference>
<proteinExistence type="predicted"/>
<dbReference type="CDD" id="cd00383">
    <property type="entry name" value="trans_reg_C"/>
    <property type="match status" value="1"/>
</dbReference>
<evidence type="ECO:0000256" key="1">
    <source>
        <dbReference type="ARBA" id="ARBA00004496"/>
    </source>
</evidence>
<dbReference type="InterPro" id="IPR011006">
    <property type="entry name" value="CheY-like_superfamily"/>
</dbReference>
<evidence type="ECO:0000256" key="5">
    <source>
        <dbReference type="ARBA" id="ARBA00023015"/>
    </source>
</evidence>
<feature type="DNA-binding region" description="OmpR/PhoB-type" evidence="9">
    <location>
        <begin position="129"/>
        <end position="228"/>
    </location>
</feature>
<dbReference type="Gene3D" id="6.10.250.690">
    <property type="match status" value="1"/>
</dbReference>
<evidence type="ECO:0000259" key="10">
    <source>
        <dbReference type="PROSITE" id="PS50110"/>
    </source>
</evidence>
<evidence type="ECO:0000256" key="7">
    <source>
        <dbReference type="ARBA" id="ARBA00023163"/>
    </source>
</evidence>
<dbReference type="SMART" id="SM00448">
    <property type="entry name" value="REC"/>
    <property type="match status" value="1"/>
</dbReference>
<dbReference type="FunFam" id="1.10.10.10:FF:000099">
    <property type="entry name" value="Two-component system response regulator TorR"/>
    <property type="match status" value="1"/>
</dbReference>
<dbReference type="GO" id="GO:0000976">
    <property type="term" value="F:transcription cis-regulatory region binding"/>
    <property type="evidence" value="ECO:0007669"/>
    <property type="project" value="TreeGrafter"/>
</dbReference>
<dbReference type="GO" id="GO:0005829">
    <property type="term" value="C:cytosol"/>
    <property type="evidence" value="ECO:0007669"/>
    <property type="project" value="TreeGrafter"/>
</dbReference>
<keyword evidence="7" id="KW-0804">Transcription</keyword>
<gene>
    <name evidence="12" type="ORF">C4F51_00470</name>
</gene>
<dbReference type="GO" id="GO:0000156">
    <property type="term" value="F:phosphorelay response regulator activity"/>
    <property type="evidence" value="ECO:0007669"/>
    <property type="project" value="TreeGrafter"/>
</dbReference>
<dbReference type="Pfam" id="PF00486">
    <property type="entry name" value="Trans_reg_C"/>
    <property type="match status" value="1"/>
</dbReference>
<keyword evidence="13" id="KW-1185">Reference proteome</keyword>
<dbReference type="PROSITE" id="PS50110">
    <property type="entry name" value="RESPONSE_REGULATORY"/>
    <property type="match status" value="1"/>
</dbReference>
<feature type="modified residue" description="4-aspartylphosphate" evidence="8">
    <location>
        <position position="54"/>
    </location>
</feature>
<evidence type="ECO:0000259" key="11">
    <source>
        <dbReference type="PROSITE" id="PS51755"/>
    </source>
</evidence>
<evidence type="ECO:0000256" key="9">
    <source>
        <dbReference type="PROSITE-ProRule" id="PRU01091"/>
    </source>
</evidence>
<dbReference type="SUPFAM" id="SSF46894">
    <property type="entry name" value="C-terminal effector domain of the bipartite response regulators"/>
    <property type="match status" value="1"/>
</dbReference>
<protein>
    <submittedName>
        <fullName evidence="12">Response regulator</fullName>
    </submittedName>
</protein>
<keyword evidence="6 9" id="KW-0238">DNA-binding</keyword>
<dbReference type="Gene3D" id="1.10.10.10">
    <property type="entry name" value="Winged helix-like DNA-binding domain superfamily/Winged helix DNA-binding domain"/>
    <property type="match status" value="1"/>
</dbReference>
<organism evidence="12 13">
    <name type="scientific">Cellvibrio polysaccharolyticus</name>
    <dbReference type="NCBI Taxonomy" id="2082724"/>
    <lineage>
        <taxon>Bacteria</taxon>
        <taxon>Pseudomonadati</taxon>
        <taxon>Pseudomonadota</taxon>
        <taxon>Gammaproteobacteria</taxon>
        <taxon>Cellvibrionales</taxon>
        <taxon>Cellvibrionaceae</taxon>
        <taxon>Cellvibrio</taxon>
    </lineage>
</organism>
<dbReference type="InterPro" id="IPR016032">
    <property type="entry name" value="Sig_transdc_resp-reg_C-effctor"/>
</dbReference>
<keyword evidence="5" id="KW-0805">Transcription regulation</keyword>
<feature type="domain" description="Response regulatory" evidence="10">
    <location>
        <begin position="5"/>
        <end position="118"/>
    </location>
</feature>
<dbReference type="Gene3D" id="3.40.50.2300">
    <property type="match status" value="1"/>
</dbReference>
<comment type="caution">
    <text evidence="12">The sequence shown here is derived from an EMBL/GenBank/DDBJ whole genome shotgun (WGS) entry which is preliminary data.</text>
</comment>
<sequence length="237" mass="27353">MLNNTILLVEDDRRLAELVKQFLEANSFLVYIEDNGNRVIRQCQNINPSLVILDIMLPGKDGLTLCQELRPDYKGPILMLTARNEDVDQVLGLEYGADDYVIKPVEPRVLLARIRALLRRYYQDDPREQESLVFDQLHIQPTARKVQLCGEDIHLSSHEFDLLLALAGQAGTVLSRESLFNQIYNREYDGLDRSIDVRVSQLRKKLFDSAENPVRIKTIWGRGYLFITDAWQQKIPV</sequence>
<dbReference type="EMBL" id="PRDL01000001">
    <property type="protein sequence ID" value="MBE8715659.1"/>
    <property type="molecule type" value="Genomic_DNA"/>
</dbReference>
<dbReference type="InterPro" id="IPR039420">
    <property type="entry name" value="WalR-like"/>
</dbReference>
<dbReference type="InterPro" id="IPR036388">
    <property type="entry name" value="WH-like_DNA-bd_sf"/>
</dbReference>
<keyword evidence="4" id="KW-0902">Two-component regulatory system</keyword>